<evidence type="ECO:0000256" key="1">
    <source>
        <dbReference type="SAM" id="MobiDB-lite"/>
    </source>
</evidence>
<organism evidence="2 3">
    <name type="scientific">Zalerion maritima</name>
    <dbReference type="NCBI Taxonomy" id="339359"/>
    <lineage>
        <taxon>Eukaryota</taxon>
        <taxon>Fungi</taxon>
        <taxon>Dikarya</taxon>
        <taxon>Ascomycota</taxon>
        <taxon>Pezizomycotina</taxon>
        <taxon>Sordariomycetes</taxon>
        <taxon>Lulworthiomycetidae</taxon>
        <taxon>Lulworthiales</taxon>
        <taxon>Lulworthiaceae</taxon>
        <taxon>Zalerion</taxon>
    </lineage>
</organism>
<feature type="compositionally biased region" description="Acidic residues" evidence="1">
    <location>
        <begin position="59"/>
        <end position="70"/>
    </location>
</feature>
<keyword evidence="3" id="KW-1185">Reference proteome</keyword>
<feature type="region of interest" description="Disordered" evidence="1">
    <location>
        <begin position="1"/>
        <end position="23"/>
    </location>
</feature>
<evidence type="ECO:0000313" key="2">
    <source>
        <dbReference type="EMBL" id="KAJ2897709.1"/>
    </source>
</evidence>
<proteinExistence type="predicted"/>
<dbReference type="Proteomes" id="UP001201980">
    <property type="component" value="Unassembled WGS sequence"/>
</dbReference>
<accession>A0AAD5RLY4</accession>
<sequence length="146" mass="16364">MLPGSIHTQIIPPDDPAQQQPYPNAFVFPECAKLLRTAWRAQAVDGATEDQSRTAANDDTSDTEGEETHEEGEPTGQVQYWDLSGELDRNQEVFSGLEPEVRKEKCDKLAQILELRTIFTLAFLYLHPDSSDVYMMQGEHVGMPIA</sequence>
<protein>
    <submittedName>
        <fullName evidence="2">Uncharacterized protein</fullName>
    </submittedName>
</protein>
<evidence type="ECO:0000313" key="3">
    <source>
        <dbReference type="Proteomes" id="UP001201980"/>
    </source>
</evidence>
<dbReference type="AlphaFoldDB" id="A0AAD5RLY4"/>
<name>A0AAD5RLY4_9PEZI</name>
<gene>
    <name evidence="2" type="ORF">MKZ38_004486</name>
</gene>
<feature type="region of interest" description="Disordered" evidence="1">
    <location>
        <begin position="43"/>
        <end position="78"/>
    </location>
</feature>
<comment type="caution">
    <text evidence="2">The sequence shown here is derived from an EMBL/GenBank/DDBJ whole genome shotgun (WGS) entry which is preliminary data.</text>
</comment>
<dbReference type="EMBL" id="JAKWBI020000260">
    <property type="protein sequence ID" value="KAJ2897709.1"/>
    <property type="molecule type" value="Genomic_DNA"/>
</dbReference>
<reference evidence="2" key="1">
    <citation type="submission" date="2022-07" db="EMBL/GenBank/DDBJ databases">
        <title>Draft genome sequence of Zalerion maritima ATCC 34329, a (micro)plastics degrading marine fungus.</title>
        <authorList>
            <person name="Paco A."/>
            <person name="Goncalves M.F.M."/>
            <person name="Rocha-Santos T.A.P."/>
            <person name="Alves A."/>
        </authorList>
    </citation>
    <scope>NUCLEOTIDE SEQUENCE</scope>
    <source>
        <strain evidence="2">ATCC 34329</strain>
    </source>
</reference>
<feature type="compositionally biased region" description="Low complexity" evidence="1">
    <location>
        <begin position="9"/>
        <end position="21"/>
    </location>
</feature>